<dbReference type="AlphaFoldDB" id="A0A1G6W1M7"/>
<reference evidence="2 3" key="1">
    <citation type="submission" date="2016-10" db="EMBL/GenBank/DDBJ databases">
        <authorList>
            <person name="de Groot N.N."/>
        </authorList>
    </citation>
    <scope>NUCLEOTIDE SEQUENCE [LARGE SCALE GENOMIC DNA]</scope>
    <source>
        <strain evidence="2 3">JCM 11308</strain>
    </source>
</reference>
<organism evidence="2 3">
    <name type="scientific">Rhodococcus tukisamuensis</name>
    <dbReference type="NCBI Taxonomy" id="168276"/>
    <lineage>
        <taxon>Bacteria</taxon>
        <taxon>Bacillati</taxon>
        <taxon>Actinomycetota</taxon>
        <taxon>Actinomycetes</taxon>
        <taxon>Mycobacteriales</taxon>
        <taxon>Nocardiaceae</taxon>
        <taxon>Rhodococcus</taxon>
    </lineage>
</organism>
<protein>
    <submittedName>
        <fullName evidence="2">Uncharacterized protein</fullName>
    </submittedName>
</protein>
<accession>A0A1G6W1M7</accession>
<keyword evidence="1" id="KW-0812">Transmembrane</keyword>
<evidence type="ECO:0000313" key="3">
    <source>
        <dbReference type="Proteomes" id="UP000199417"/>
    </source>
</evidence>
<keyword evidence="1" id="KW-0472">Membrane</keyword>
<name>A0A1G6W1M7_9NOCA</name>
<gene>
    <name evidence="2" type="ORF">SAMN05444580_105218</name>
</gene>
<evidence type="ECO:0000256" key="1">
    <source>
        <dbReference type="SAM" id="Phobius"/>
    </source>
</evidence>
<evidence type="ECO:0000313" key="2">
    <source>
        <dbReference type="EMBL" id="SDD59741.1"/>
    </source>
</evidence>
<keyword evidence="1" id="KW-1133">Transmembrane helix</keyword>
<proteinExistence type="predicted"/>
<dbReference type="RefSeq" id="WP_072842544.1">
    <property type="nucleotide sequence ID" value="NZ_FNAB01000005.1"/>
</dbReference>
<dbReference type="Proteomes" id="UP000199417">
    <property type="component" value="Unassembled WGS sequence"/>
</dbReference>
<keyword evidence="3" id="KW-1185">Reference proteome</keyword>
<sequence>MKLNLFASWMGFTLTLIAVAAAGSFIVAAGSGYGGWAIMAGVVCLVAIGTAIGVVGGTIHHDHRLHLETPHFP</sequence>
<dbReference type="EMBL" id="FNAB01000005">
    <property type="protein sequence ID" value="SDD59741.1"/>
    <property type="molecule type" value="Genomic_DNA"/>
</dbReference>
<feature type="transmembrane region" description="Helical" evidence="1">
    <location>
        <begin position="38"/>
        <end position="59"/>
    </location>
</feature>